<evidence type="ECO:0000313" key="2">
    <source>
        <dbReference type="Proteomes" id="UP000233769"/>
    </source>
</evidence>
<dbReference type="EMBL" id="LT962688">
    <property type="protein sequence ID" value="SOR27497.1"/>
    <property type="molecule type" value="Genomic_DNA"/>
</dbReference>
<organism evidence="1 2">
    <name type="scientific">Methylorubrum extorquens</name>
    <name type="common">Methylobacterium dichloromethanicum</name>
    <name type="synonym">Methylobacterium extorquens</name>
    <dbReference type="NCBI Taxonomy" id="408"/>
    <lineage>
        <taxon>Bacteria</taxon>
        <taxon>Pseudomonadati</taxon>
        <taxon>Pseudomonadota</taxon>
        <taxon>Alphaproteobacteria</taxon>
        <taxon>Hyphomicrobiales</taxon>
        <taxon>Methylobacteriaceae</taxon>
        <taxon>Methylorubrum</taxon>
    </lineage>
</organism>
<protein>
    <submittedName>
        <fullName evidence="1">Uncharacterized protein</fullName>
    </submittedName>
</protein>
<proteinExistence type="predicted"/>
<evidence type="ECO:0000313" key="1">
    <source>
        <dbReference type="EMBL" id="SOR27497.1"/>
    </source>
</evidence>
<reference evidence="2" key="1">
    <citation type="submission" date="2017-10" db="EMBL/GenBank/DDBJ databases">
        <authorList>
            <person name="Regsiter A."/>
            <person name="William W."/>
        </authorList>
    </citation>
    <scope>NUCLEOTIDE SEQUENCE [LARGE SCALE GENOMIC DNA]</scope>
</reference>
<gene>
    <name evidence="1" type="ORF">TK0001_0895</name>
</gene>
<sequence>MKLKVRQNCFFYESNMQTIQQNHIARAQLIDI</sequence>
<dbReference type="AlphaFoldDB" id="A0A2N9AJG5"/>
<dbReference type="Proteomes" id="UP000233769">
    <property type="component" value="Chromosome tk0001"/>
</dbReference>
<accession>A0A2N9AJG5</accession>
<name>A0A2N9AJG5_METEX</name>